<reference evidence="2" key="1">
    <citation type="submission" date="2017-05" db="EMBL/GenBank/DDBJ databases">
        <title>The Genome Sequence of Enterococcus sp. 9E7_DIV0242.</title>
        <authorList>
            <consortium name="The Broad Institute Genomics Platform"/>
            <consortium name="The Broad Institute Genomic Center for Infectious Diseases"/>
            <person name="Earl A."/>
            <person name="Manson A."/>
            <person name="Schwartman J."/>
            <person name="Gilmore M."/>
            <person name="Abouelleil A."/>
            <person name="Cao P."/>
            <person name="Chapman S."/>
            <person name="Cusick C."/>
            <person name="Shea T."/>
            <person name="Young S."/>
            <person name="Neafsey D."/>
            <person name="Nusbaum C."/>
            <person name="Birren B."/>
        </authorList>
    </citation>
    <scope>NUCLEOTIDE SEQUENCE [LARGE SCALE GENOMIC DNA]</scope>
    <source>
        <strain evidence="2">9E7_DIV0242</strain>
    </source>
</reference>
<gene>
    <name evidence="3" type="ORF">A5888_003603</name>
    <name evidence="2" type="ORF">A5888_004036</name>
</gene>
<proteinExistence type="predicted"/>
<name>A0A242JX99_9ENTE</name>
<dbReference type="EMBL" id="CP147247">
    <property type="protein sequence ID" value="WYJ91835.1"/>
    <property type="molecule type" value="Genomic_DNA"/>
</dbReference>
<dbReference type="InterPro" id="IPR002560">
    <property type="entry name" value="Transposase_DDE"/>
</dbReference>
<sequence>MTNTIKKMLRIIDKNLTISEVSEQKIKGTQTLIVHAKLSPCMAHCPYCSSSKVPLTGKQAVVKNGTKATMIRFDSYQCLPLVMKLAKQRYFCRSCSRHWTAQSYFVAPYCFIAKQLQIKILALLKEKISLRLIASLCHVSITTVIRVLKTTEAYLPTRKRTYLPSVLMVDEFRSHTSIEDKMSFICADGETGELVDILPSRKLNHLVHYFQKCSNPEKVQFLVTDMNAAYFQLIPRVFPQAKLVVDRFHVVQHLNRAFNAFRIKEVARLRQENKHPLANKLKSNWRFLLKNRAPVNHSTYKTWRSFRAPKFPYLTEAMMIDRLLEFSPALRFTYQVFHELTEAFRRKDHEQFFEQLRTLPEELDEVFRQSITNLLTYEEGIRNAMIYPYSNGKIEAMNTHIKALKRVSYGFKSFQNMKTRIFLMNDLIKMT</sequence>
<dbReference type="RefSeq" id="WP_086351000.1">
    <property type="nucleotide sequence ID" value="NZ_CP147247.1"/>
</dbReference>
<evidence type="ECO:0000313" key="2">
    <source>
        <dbReference type="EMBL" id="OTP09840.1"/>
    </source>
</evidence>
<dbReference type="Proteomes" id="UP000195141">
    <property type="component" value="Chromosome"/>
</dbReference>
<dbReference type="EMBL" id="NGMM01000009">
    <property type="protein sequence ID" value="OTP09840.1"/>
    <property type="molecule type" value="Genomic_DNA"/>
</dbReference>
<evidence type="ECO:0000313" key="3">
    <source>
        <dbReference type="EMBL" id="WYJ91835.1"/>
    </source>
</evidence>
<dbReference type="NCBIfam" id="NF033550">
    <property type="entry name" value="transpos_ISL3"/>
    <property type="match status" value="1"/>
</dbReference>
<feature type="domain" description="Transposase IS204/IS1001/IS1096/IS1165 DDE" evidence="1">
    <location>
        <begin position="167"/>
        <end position="421"/>
    </location>
</feature>
<dbReference type="OrthoDB" id="2012732at2"/>
<reference evidence="3" key="3">
    <citation type="submission" date="2024-03" db="EMBL/GenBank/DDBJ databases">
        <title>The Genome Sequence of Enterococcus sp. DIV0242b.</title>
        <authorList>
            <consortium name="The Broad Institute Genomics Platform"/>
            <consortium name="The Broad Institute Microbial Omics Core"/>
            <consortium name="The Broad Institute Genomic Center for Infectious Diseases"/>
            <person name="Earl A."/>
            <person name="Manson A."/>
            <person name="Gilmore M."/>
            <person name="Schwartman J."/>
            <person name="Shea T."/>
            <person name="Abouelleil A."/>
            <person name="Cao P."/>
            <person name="Chapman S."/>
            <person name="Cusick C."/>
            <person name="Young S."/>
            <person name="Neafsey D."/>
            <person name="Nusbaum C."/>
            <person name="Birren B."/>
        </authorList>
    </citation>
    <scope>NUCLEOTIDE SEQUENCE</scope>
    <source>
        <strain evidence="3">9E7_DIV0242</strain>
    </source>
</reference>
<evidence type="ECO:0000313" key="4">
    <source>
        <dbReference type="Proteomes" id="UP000195141"/>
    </source>
</evidence>
<dbReference type="AlphaFoldDB" id="A0A242JX99"/>
<dbReference type="InterPro" id="IPR047951">
    <property type="entry name" value="Transpos_ISL3"/>
</dbReference>
<organism evidence="2">
    <name type="scientific">Candidatus Enterococcus clewellii</name>
    <dbReference type="NCBI Taxonomy" id="1834193"/>
    <lineage>
        <taxon>Bacteria</taxon>
        <taxon>Bacillati</taxon>
        <taxon>Bacillota</taxon>
        <taxon>Bacilli</taxon>
        <taxon>Lactobacillales</taxon>
        <taxon>Enterococcaceae</taxon>
        <taxon>Enterococcus</taxon>
    </lineage>
</organism>
<evidence type="ECO:0000259" key="1">
    <source>
        <dbReference type="Pfam" id="PF01610"/>
    </source>
</evidence>
<accession>A0A242JX99</accession>
<dbReference type="PANTHER" id="PTHR33498">
    <property type="entry name" value="TRANSPOSASE FOR INSERTION SEQUENCE ELEMENT IS1557"/>
    <property type="match status" value="1"/>
</dbReference>
<dbReference type="PANTHER" id="PTHR33498:SF1">
    <property type="entry name" value="TRANSPOSASE FOR INSERTION SEQUENCE ELEMENT IS1557"/>
    <property type="match status" value="1"/>
</dbReference>
<keyword evidence="4" id="KW-1185">Reference proteome</keyword>
<reference evidence="3" key="2">
    <citation type="submission" date="2017-05" db="EMBL/GenBank/DDBJ databases">
        <authorList>
            <consortium name="The Broad Institute Genomics Platform"/>
            <consortium name="The Broad Institute Genomic Center for Infectious Diseases"/>
            <person name="Earl A."/>
            <person name="Manson A."/>
            <person name="Schwartman J."/>
            <person name="Gilmore M."/>
            <person name="Abouelleil A."/>
            <person name="Cao P."/>
            <person name="Chapman S."/>
            <person name="Cusick C."/>
            <person name="Shea T."/>
            <person name="Young S."/>
            <person name="Neafsey D."/>
            <person name="Nusbaum C."/>
            <person name="Birren B."/>
        </authorList>
    </citation>
    <scope>NUCLEOTIDE SEQUENCE</scope>
    <source>
        <strain evidence="3">9E7_DIV0242</strain>
    </source>
</reference>
<protein>
    <recommendedName>
        <fullName evidence="1">Transposase IS204/IS1001/IS1096/IS1165 DDE domain-containing protein</fullName>
    </recommendedName>
</protein>
<dbReference type="Pfam" id="PF01610">
    <property type="entry name" value="DDE_Tnp_ISL3"/>
    <property type="match status" value="1"/>
</dbReference>